<accession>A0A0P0XHZ6</accession>
<reference evidence="1 2" key="2">
    <citation type="journal article" date="2013" name="Plant Cell Physiol.">
        <title>Rice Annotation Project Database (RAP-DB): an integrative and interactive database for rice genomics.</title>
        <authorList>
            <person name="Sakai H."/>
            <person name="Lee S.S."/>
            <person name="Tanaka T."/>
            <person name="Numa H."/>
            <person name="Kim J."/>
            <person name="Kawahara Y."/>
            <person name="Wakimoto H."/>
            <person name="Yang C.C."/>
            <person name="Iwamoto M."/>
            <person name="Abe T."/>
            <person name="Yamada Y."/>
            <person name="Muto A."/>
            <person name="Inokuchi H."/>
            <person name="Ikemura T."/>
            <person name="Matsumoto T."/>
            <person name="Sasaki T."/>
            <person name="Itoh T."/>
        </authorList>
    </citation>
    <scope>NUCLEOTIDE SEQUENCE [LARGE SCALE GENOMIC DNA]</scope>
    <source>
        <strain evidence="2">cv. Nipponbare</strain>
    </source>
</reference>
<dbReference type="Proteomes" id="UP000059680">
    <property type="component" value="Chromosome 8"/>
</dbReference>
<dbReference type="InParanoid" id="A0A0P0XHZ6"/>
<organism evidence="1 2">
    <name type="scientific">Oryza sativa subsp. japonica</name>
    <name type="common">Rice</name>
    <dbReference type="NCBI Taxonomy" id="39947"/>
    <lineage>
        <taxon>Eukaryota</taxon>
        <taxon>Viridiplantae</taxon>
        <taxon>Streptophyta</taxon>
        <taxon>Embryophyta</taxon>
        <taxon>Tracheophyta</taxon>
        <taxon>Spermatophyta</taxon>
        <taxon>Magnoliopsida</taxon>
        <taxon>Liliopsida</taxon>
        <taxon>Poales</taxon>
        <taxon>Poaceae</taxon>
        <taxon>BOP clade</taxon>
        <taxon>Oryzoideae</taxon>
        <taxon>Oryzeae</taxon>
        <taxon>Oryzinae</taxon>
        <taxon>Oryza</taxon>
        <taxon>Oryza sativa</taxon>
    </lineage>
</organism>
<reference evidence="2" key="1">
    <citation type="journal article" date="2005" name="Nature">
        <title>The map-based sequence of the rice genome.</title>
        <authorList>
            <consortium name="International rice genome sequencing project (IRGSP)"/>
            <person name="Matsumoto T."/>
            <person name="Wu J."/>
            <person name="Kanamori H."/>
            <person name="Katayose Y."/>
            <person name="Fujisawa M."/>
            <person name="Namiki N."/>
            <person name="Mizuno H."/>
            <person name="Yamamoto K."/>
            <person name="Antonio B.A."/>
            <person name="Baba T."/>
            <person name="Sakata K."/>
            <person name="Nagamura Y."/>
            <person name="Aoki H."/>
            <person name="Arikawa K."/>
            <person name="Arita K."/>
            <person name="Bito T."/>
            <person name="Chiden Y."/>
            <person name="Fujitsuka N."/>
            <person name="Fukunaka R."/>
            <person name="Hamada M."/>
            <person name="Harada C."/>
            <person name="Hayashi A."/>
            <person name="Hijishita S."/>
            <person name="Honda M."/>
            <person name="Hosokawa S."/>
            <person name="Ichikawa Y."/>
            <person name="Idonuma A."/>
            <person name="Iijima M."/>
            <person name="Ikeda M."/>
            <person name="Ikeno M."/>
            <person name="Ito K."/>
            <person name="Ito S."/>
            <person name="Ito T."/>
            <person name="Ito Y."/>
            <person name="Ito Y."/>
            <person name="Iwabuchi A."/>
            <person name="Kamiya K."/>
            <person name="Karasawa W."/>
            <person name="Kurita K."/>
            <person name="Katagiri S."/>
            <person name="Kikuta A."/>
            <person name="Kobayashi H."/>
            <person name="Kobayashi N."/>
            <person name="Machita K."/>
            <person name="Maehara T."/>
            <person name="Masukawa M."/>
            <person name="Mizubayashi T."/>
            <person name="Mukai Y."/>
            <person name="Nagasaki H."/>
            <person name="Nagata Y."/>
            <person name="Naito S."/>
            <person name="Nakashima M."/>
            <person name="Nakama Y."/>
            <person name="Nakamichi Y."/>
            <person name="Nakamura M."/>
            <person name="Meguro A."/>
            <person name="Negishi M."/>
            <person name="Ohta I."/>
            <person name="Ohta T."/>
            <person name="Okamoto M."/>
            <person name="Ono N."/>
            <person name="Saji S."/>
            <person name="Sakaguchi M."/>
            <person name="Sakai K."/>
            <person name="Shibata M."/>
            <person name="Shimokawa T."/>
            <person name="Song J."/>
            <person name="Takazaki Y."/>
            <person name="Terasawa K."/>
            <person name="Tsugane M."/>
            <person name="Tsuji K."/>
            <person name="Ueda S."/>
            <person name="Waki K."/>
            <person name="Yamagata H."/>
            <person name="Yamamoto M."/>
            <person name="Yamamoto S."/>
            <person name="Yamane H."/>
            <person name="Yoshiki S."/>
            <person name="Yoshihara R."/>
            <person name="Yukawa K."/>
            <person name="Zhong H."/>
            <person name="Yano M."/>
            <person name="Yuan Q."/>
            <person name="Ouyang S."/>
            <person name="Liu J."/>
            <person name="Jones K.M."/>
            <person name="Gansberger K."/>
            <person name="Moffat K."/>
            <person name="Hill J."/>
            <person name="Bera J."/>
            <person name="Fadrosh D."/>
            <person name="Jin S."/>
            <person name="Johri S."/>
            <person name="Kim M."/>
            <person name="Overton L."/>
            <person name="Reardon M."/>
            <person name="Tsitrin T."/>
            <person name="Vuong H."/>
            <person name="Weaver B."/>
            <person name="Ciecko A."/>
            <person name="Tallon L."/>
            <person name="Jackson J."/>
            <person name="Pai G."/>
            <person name="Aken S.V."/>
            <person name="Utterback T."/>
            <person name="Reidmuller S."/>
            <person name="Feldblyum T."/>
            <person name="Hsiao J."/>
            <person name="Zismann V."/>
            <person name="Iobst S."/>
            <person name="de Vazeille A.R."/>
            <person name="Buell C.R."/>
            <person name="Ying K."/>
            <person name="Li Y."/>
            <person name="Lu T."/>
            <person name="Huang Y."/>
            <person name="Zhao Q."/>
            <person name="Feng Q."/>
            <person name="Zhang L."/>
            <person name="Zhu J."/>
            <person name="Weng Q."/>
            <person name="Mu J."/>
            <person name="Lu Y."/>
            <person name="Fan D."/>
            <person name="Liu Y."/>
            <person name="Guan J."/>
            <person name="Zhang Y."/>
            <person name="Yu S."/>
            <person name="Liu X."/>
            <person name="Zhang Y."/>
            <person name="Hong G."/>
            <person name="Han B."/>
            <person name="Choisne N."/>
            <person name="Demange N."/>
            <person name="Orjeda G."/>
            <person name="Samain S."/>
            <person name="Cattolico L."/>
            <person name="Pelletier E."/>
            <person name="Couloux A."/>
            <person name="Segurens B."/>
            <person name="Wincker P."/>
            <person name="D'Hont A."/>
            <person name="Scarpelli C."/>
            <person name="Weissenbach J."/>
            <person name="Salanoubat M."/>
            <person name="Quetier F."/>
            <person name="Yu Y."/>
            <person name="Kim H.R."/>
            <person name="Rambo T."/>
            <person name="Currie J."/>
            <person name="Collura K."/>
            <person name="Luo M."/>
            <person name="Yang T."/>
            <person name="Ammiraju J.S.S."/>
            <person name="Engler F."/>
            <person name="Soderlund C."/>
            <person name="Wing R.A."/>
            <person name="Palmer L.E."/>
            <person name="de la Bastide M."/>
            <person name="Spiegel L."/>
            <person name="Nascimento L."/>
            <person name="Zutavern T."/>
            <person name="O'Shaughnessy A."/>
            <person name="Dike S."/>
            <person name="Dedhia N."/>
            <person name="Preston R."/>
            <person name="Balija V."/>
            <person name="McCombie W.R."/>
            <person name="Chow T."/>
            <person name="Chen H."/>
            <person name="Chung M."/>
            <person name="Chen C."/>
            <person name="Shaw J."/>
            <person name="Wu H."/>
            <person name="Hsiao K."/>
            <person name="Chao Y."/>
            <person name="Chu M."/>
            <person name="Cheng C."/>
            <person name="Hour A."/>
            <person name="Lee P."/>
            <person name="Lin S."/>
            <person name="Lin Y."/>
            <person name="Liou J."/>
            <person name="Liu S."/>
            <person name="Hsing Y."/>
            <person name="Raghuvanshi S."/>
            <person name="Mohanty A."/>
            <person name="Bharti A.K."/>
            <person name="Gaur A."/>
            <person name="Gupta V."/>
            <person name="Kumar D."/>
            <person name="Ravi V."/>
            <person name="Vij S."/>
            <person name="Kapur A."/>
            <person name="Khurana P."/>
            <person name="Khurana P."/>
            <person name="Khurana J.P."/>
            <person name="Tyagi A.K."/>
            <person name="Gaikwad K."/>
            <person name="Singh A."/>
            <person name="Dalal V."/>
            <person name="Srivastava S."/>
            <person name="Dixit A."/>
            <person name="Pal A.K."/>
            <person name="Ghazi I.A."/>
            <person name="Yadav M."/>
            <person name="Pandit A."/>
            <person name="Bhargava A."/>
            <person name="Sureshbabu K."/>
            <person name="Batra K."/>
            <person name="Sharma T.R."/>
            <person name="Mohapatra T."/>
            <person name="Singh N.K."/>
            <person name="Messing J."/>
            <person name="Nelson A.B."/>
            <person name="Fuks G."/>
            <person name="Kavchok S."/>
            <person name="Keizer G."/>
            <person name="Linton E."/>
            <person name="Llaca V."/>
            <person name="Song R."/>
            <person name="Tanyolac B."/>
            <person name="Young S."/>
            <person name="Ho-Il K."/>
            <person name="Hahn J.H."/>
            <person name="Sangsakoo G."/>
            <person name="Vanavichit A."/>
            <person name="de Mattos Luiz.A.T."/>
            <person name="Zimmer P.D."/>
            <person name="Malone G."/>
            <person name="Dellagostin O."/>
            <person name="de Oliveira A.C."/>
            <person name="Bevan M."/>
            <person name="Bancroft I."/>
            <person name="Minx P."/>
            <person name="Cordum H."/>
            <person name="Wilson R."/>
            <person name="Cheng Z."/>
            <person name="Jin W."/>
            <person name="Jiang J."/>
            <person name="Leong S.A."/>
            <person name="Iwama H."/>
            <person name="Gojobori T."/>
            <person name="Itoh T."/>
            <person name="Niimura Y."/>
            <person name="Fujii Y."/>
            <person name="Habara T."/>
            <person name="Sakai H."/>
            <person name="Sato Y."/>
            <person name="Wilson G."/>
            <person name="Kumar K."/>
            <person name="McCouch S."/>
            <person name="Juretic N."/>
            <person name="Hoen D."/>
            <person name="Wright S."/>
            <person name="Bruskiewich R."/>
            <person name="Bureau T."/>
            <person name="Miyao A."/>
            <person name="Hirochika H."/>
            <person name="Nishikawa T."/>
            <person name="Kadowaki K."/>
            <person name="Sugiura M."/>
            <person name="Burr B."/>
            <person name="Sasaki T."/>
        </authorList>
    </citation>
    <scope>NUCLEOTIDE SEQUENCE [LARGE SCALE GENOMIC DNA]</scope>
    <source>
        <strain evidence="2">cv. Nipponbare</strain>
    </source>
</reference>
<proteinExistence type="predicted"/>
<dbReference type="EMBL" id="AP014964">
    <property type="protein sequence ID" value="BAT06156.1"/>
    <property type="molecule type" value="Genomic_DNA"/>
</dbReference>
<sequence length="171" mass="18618">MTTGKQGWSLLWNWKPNPPAYPTFLSMTTCRQSGVNEKKTEKRAHVVSVPQSSCVFVCVRVSSSLPHLESVACIPVSCFDPYRQDIELLRASMRSGVGMVSGDGSGSESEAAARSGDHRWIHRLPLTHHARLHPVALLLGREGSVRVLAFLAETKAARTHELSSPDLSGSA</sequence>
<keyword evidence="2" id="KW-1185">Reference proteome</keyword>
<dbReference type="AlphaFoldDB" id="A0A0P0XHZ6"/>
<reference evidence="1 2" key="3">
    <citation type="journal article" date="2013" name="Rice">
        <title>Improvement of the Oryza sativa Nipponbare reference genome using next generation sequence and optical map data.</title>
        <authorList>
            <person name="Kawahara Y."/>
            <person name="de la Bastide M."/>
            <person name="Hamilton J.P."/>
            <person name="Kanamori H."/>
            <person name="McCombie W.R."/>
            <person name="Ouyang S."/>
            <person name="Schwartz D.C."/>
            <person name="Tanaka T."/>
            <person name="Wu J."/>
            <person name="Zhou S."/>
            <person name="Childs K.L."/>
            <person name="Davidson R.M."/>
            <person name="Lin H."/>
            <person name="Quesada-Ocampo L."/>
            <person name="Vaillancourt B."/>
            <person name="Sakai H."/>
            <person name="Lee S.S."/>
            <person name="Kim J."/>
            <person name="Numa H."/>
            <person name="Itoh T."/>
            <person name="Buell C.R."/>
            <person name="Matsumoto T."/>
        </authorList>
    </citation>
    <scope>NUCLEOTIDE SEQUENCE [LARGE SCALE GENOMIC DNA]</scope>
    <source>
        <strain evidence="2">cv. Nipponbare</strain>
    </source>
</reference>
<evidence type="ECO:0000313" key="1">
    <source>
        <dbReference type="EMBL" id="BAT06156.1"/>
    </source>
</evidence>
<gene>
    <name evidence="1" type="ordered locus">Os08g0505550</name>
    <name evidence="1" type="ORF">OSNPB_080505550</name>
</gene>
<evidence type="ECO:0000313" key="2">
    <source>
        <dbReference type="Proteomes" id="UP000059680"/>
    </source>
</evidence>
<dbReference type="PaxDb" id="39947-A0A0P0XHZ6"/>
<protein>
    <submittedName>
        <fullName evidence="1">Os08g0505550 protein</fullName>
    </submittedName>
</protein>
<name>A0A0P0XHZ6_ORYSJ</name>